<dbReference type="InterPro" id="IPR013974">
    <property type="entry name" value="SAF"/>
</dbReference>
<dbReference type="RefSeq" id="WP_222982378.1">
    <property type="nucleotide sequence ID" value="NZ_JAINVZ010000038.1"/>
</dbReference>
<keyword evidence="2" id="KW-0472">Membrane</keyword>
<keyword evidence="2" id="KW-1133">Transmembrane helix</keyword>
<feature type="compositionally biased region" description="Pro residues" evidence="1">
    <location>
        <begin position="1"/>
        <end position="11"/>
    </location>
</feature>
<keyword evidence="5" id="KW-1185">Reference proteome</keyword>
<dbReference type="CDD" id="cd11614">
    <property type="entry name" value="SAF_CpaB_FlgA_like"/>
    <property type="match status" value="1"/>
</dbReference>
<keyword evidence="2" id="KW-0812">Transmembrane</keyword>
<gene>
    <name evidence="4" type="ORF">K7472_30950</name>
</gene>
<name>A0ABS7R5D7_9ACTN</name>
<dbReference type="Proteomes" id="UP001198565">
    <property type="component" value="Unassembled WGS sequence"/>
</dbReference>
<organism evidence="4 5">
    <name type="scientific">Streptantibioticus parmotrematis</name>
    <dbReference type="NCBI Taxonomy" id="2873249"/>
    <lineage>
        <taxon>Bacteria</taxon>
        <taxon>Bacillati</taxon>
        <taxon>Actinomycetota</taxon>
        <taxon>Actinomycetes</taxon>
        <taxon>Kitasatosporales</taxon>
        <taxon>Streptomycetaceae</taxon>
        <taxon>Streptantibioticus</taxon>
    </lineage>
</organism>
<comment type="caution">
    <text evidence="4">The sequence shown here is derived from an EMBL/GenBank/DDBJ whole genome shotgun (WGS) entry which is preliminary data.</text>
</comment>
<proteinExistence type="predicted"/>
<evidence type="ECO:0000313" key="5">
    <source>
        <dbReference type="Proteomes" id="UP001198565"/>
    </source>
</evidence>
<evidence type="ECO:0000256" key="2">
    <source>
        <dbReference type="SAM" id="Phobius"/>
    </source>
</evidence>
<sequence length="231" mass="22683">MEAPSAPPSPPQQRAHTGPVYPGEVPITAGSPVKRQRRWSVVALCVVLAVVCALGASAAVTSAGHRVDVLAVAQDVPAGQKLTSADVVVAAVSADPALRPVKATEKGSVIGQRTAVDLRAGQLLTSSDLSAGGGLGDNEATVGVAVKRGQAPDGLAPGQKVLAVTTPAAGQKVTGTPITVAATVVTVGQPDATGTQVVTLAVLADGVTGPTLAAQAALGQVVLVRQPLSGS</sequence>
<evidence type="ECO:0000259" key="3">
    <source>
        <dbReference type="SMART" id="SM00858"/>
    </source>
</evidence>
<feature type="domain" description="SAF" evidence="3">
    <location>
        <begin position="67"/>
        <end position="130"/>
    </location>
</feature>
<evidence type="ECO:0000313" key="4">
    <source>
        <dbReference type="EMBL" id="MBY8889232.1"/>
    </source>
</evidence>
<feature type="transmembrane region" description="Helical" evidence="2">
    <location>
        <begin position="41"/>
        <end position="60"/>
    </location>
</feature>
<evidence type="ECO:0000256" key="1">
    <source>
        <dbReference type="SAM" id="MobiDB-lite"/>
    </source>
</evidence>
<dbReference type="Pfam" id="PF08666">
    <property type="entry name" value="SAF"/>
    <property type="match status" value="1"/>
</dbReference>
<accession>A0ABS7R5D7</accession>
<dbReference type="EMBL" id="JAINVZ010000038">
    <property type="protein sequence ID" value="MBY8889232.1"/>
    <property type="molecule type" value="Genomic_DNA"/>
</dbReference>
<protein>
    <recommendedName>
        <fullName evidence="3">SAF domain-containing protein</fullName>
    </recommendedName>
</protein>
<reference evidence="4 5" key="1">
    <citation type="submission" date="2021-08" db="EMBL/GenBank/DDBJ databases">
        <title>Streptomyces sp. PTM05 isolated from lichen.</title>
        <authorList>
            <person name="Somphong A."/>
            <person name="Phongsopitanun W."/>
            <person name="Tanasupawat S."/>
        </authorList>
    </citation>
    <scope>NUCLEOTIDE SEQUENCE [LARGE SCALE GENOMIC DNA]</scope>
    <source>
        <strain evidence="4 5">Ptm05</strain>
    </source>
</reference>
<dbReference type="SMART" id="SM00858">
    <property type="entry name" value="SAF"/>
    <property type="match status" value="1"/>
</dbReference>
<feature type="region of interest" description="Disordered" evidence="1">
    <location>
        <begin position="1"/>
        <end position="23"/>
    </location>
</feature>